<dbReference type="InterPro" id="IPR029058">
    <property type="entry name" value="AB_hydrolase_fold"/>
</dbReference>
<evidence type="ECO:0000313" key="2">
    <source>
        <dbReference type="EMBL" id="MDK2596984.1"/>
    </source>
</evidence>
<evidence type="ECO:0000259" key="1">
    <source>
        <dbReference type="Pfam" id="PF19878"/>
    </source>
</evidence>
<proteinExistence type="predicted"/>
<sequence>MIKKFVLAVTILVFASFAFWLYQDLTNEDRKFAVQNSAQAHANHLLDFKSHISQIKRPKEYYQFPIPINGIGPNTNLYSGPNQYPFYCMSRDSLLGQPEIDNHQALGIPVYKDDKIIGYSKDCGVKTRIKYYTLVKNNNVFKAVKINDVNTAKQTKTPLFRVEQGTINRFIYTIVMPIKSVEVGDRLAKSKWNKRLVYQFNGGSGIGFRQGRQKASRVMTRQAQQLLDGYAVISSSGNKTSYTYNMLLAEDTARRVKKQFTSLYGNPLYTVGVGGSGGGLAQYLIAQNSTGILDGLIPLYSYPDMITQTVYALDCDLLNNYFTFRAQDKKAWRNWERRRLIEGMNAINGFPQKGGFLQPINQLMSGFVPSFPKGSSECINGYFGLSAFINNPRQGFIREHFTQYVVDQTNWSYWQDMSHVFGVDEHGLGLSTWDNIGVQYGLNALKDKKITIDEFLHLNANIGAWKPQHQMQQEEIVLPLGHKLPIWLTLWGNHNITTPINDIAPRHSGSIEAMQQAYHSGQVFIGQIDIPVIDARHYLENELDMHHMSASFYSRLRIEQARGHSKNHIIWVAHKDYNPTKQAFDMMDTWLTKLQSSSSQDVLDAKPDNLEDSCFDQDGSVFASGQGVFNGKWNNNLEGACQARFPMFSTSRIEAGGHWDGAMFKCPLMPVKKAIESGVYGVIDMSLYIDELQRIFPQGVCDYNGVDMGIPREYISRKNNTMEDNELESSTVLLTQTRN</sequence>
<dbReference type="Proteomes" id="UP001231915">
    <property type="component" value="Unassembled WGS sequence"/>
</dbReference>
<dbReference type="SUPFAM" id="SSF53474">
    <property type="entry name" value="alpha/beta-Hydrolases"/>
    <property type="match status" value="1"/>
</dbReference>
<reference evidence="2 3" key="1">
    <citation type="submission" date="2023-05" db="EMBL/GenBank/DDBJ databases">
        <title>Pseudoalteromonas ardens sp. nov., Pseudoalteromonas obscura sp. nov., and Pseudoalteromonas umbrosa sp. nov., isolated from the coral Montipora capitata.</title>
        <authorList>
            <person name="Thomas E.M."/>
            <person name="Smith E.M."/>
            <person name="Papke E."/>
            <person name="Shlafstein M.D."/>
            <person name="Oline D.K."/>
            <person name="Videau P."/>
            <person name="Saw J.H."/>
            <person name="Strangman W.K."/>
            <person name="Ushijima B."/>
        </authorList>
    </citation>
    <scope>NUCLEOTIDE SEQUENCE [LARGE SCALE GENOMIC DNA]</scope>
    <source>
        <strain evidence="2 3">P94</strain>
    </source>
</reference>
<protein>
    <submittedName>
        <fullName evidence="2">DUF6351 family protein</fullName>
    </submittedName>
</protein>
<feature type="domain" description="DUF6351" evidence="1">
    <location>
        <begin position="77"/>
        <end position="704"/>
    </location>
</feature>
<evidence type="ECO:0000313" key="3">
    <source>
        <dbReference type="Proteomes" id="UP001231915"/>
    </source>
</evidence>
<gene>
    <name evidence="2" type="ORF">QNM18_18180</name>
</gene>
<name>A0ABT7EPK4_9GAMM</name>
<organism evidence="2 3">
    <name type="scientific">Pseudoalteromonas obscura</name>
    <dbReference type="NCBI Taxonomy" id="3048491"/>
    <lineage>
        <taxon>Bacteria</taxon>
        <taxon>Pseudomonadati</taxon>
        <taxon>Pseudomonadota</taxon>
        <taxon>Gammaproteobacteria</taxon>
        <taxon>Alteromonadales</taxon>
        <taxon>Pseudoalteromonadaceae</taxon>
        <taxon>Pseudoalteromonas</taxon>
    </lineage>
</organism>
<dbReference type="Pfam" id="PF19878">
    <property type="entry name" value="DUF6351"/>
    <property type="match status" value="1"/>
</dbReference>
<comment type="caution">
    <text evidence="2">The sequence shown here is derived from an EMBL/GenBank/DDBJ whole genome shotgun (WGS) entry which is preliminary data.</text>
</comment>
<keyword evidence="3" id="KW-1185">Reference proteome</keyword>
<dbReference type="EMBL" id="JASJUT010000008">
    <property type="protein sequence ID" value="MDK2596984.1"/>
    <property type="molecule type" value="Genomic_DNA"/>
</dbReference>
<accession>A0ABT7EPK4</accession>
<dbReference type="InterPro" id="IPR045556">
    <property type="entry name" value="DUF6351"/>
</dbReference>
<dbReference type="RefSeq" id="WP_284138074.1">
    <property type="nucleotide sequence ID" value="NZ_JASJUT010000008.1"/>
</dbReference>